<gene>
    <name evidence="12" type="ORF">PBAT_10745</name>
</gene>
<dbReference type="InterPro" id="IPR014001">
    <property type="entry name" value="Helicase_ATP-bd"/>
</dbReference>
<dbReference type="RefSeq" id="WP_068649349.1">
    <property type="nucleotide sequence ID" value="NZ_CP043611.1"/>
</dbReference>
<keyword evidence="2" id="KW-0547">Nucleotide-binding</keyword>
<dbReference type="InterPro" id="IPR006935">
    <property type="entry name" value="Helicase/UvrB_N"/>
</dbReference>
<feature type="domain" description="Helicase C-terminal" evidence="11">
    <location>
        <begin position="409"/>
        <end position="564"/>
    </location>
</feature>
<dbReference type="Gene3D" id="3.40.50.300">
    <property type="entry name" value="P-loop containing nucleotide triphosphate hydrolases"/>
    <property type="match status" value="2"/>
</dbReference>
<dbReference type="SUPFAM" id="SSF52540">
    <property type="entry name" value="P-loop containing nucleoside triphosphate hydrolases"/>
    <property type="match status" value="2"/>
</dbReference>
<evidence type="ECO:0000256" key="7">
    <source>
        <dbReference type="ARBA" id="ARBA00034617"/>
    </source>
</evidence>
<dbReference type="EMBL" id="LVJI01000015">
    <property type="protein sequence ID" value="OAB46490.1"/>
    <property type="molecule type" value="Genomic_DNA"/>
</dbReference>
<keyword evidence="6" id="KW-0413">Isomerase</keyword>
<evidence type="ECO:0000256" key="2">
    <source>
        <dbReference type="ARBA" id="ARBA00022741"/>
    </source>
</evidence>
<sequence>MDNSKPCIVQHDRMVLLECGHCAFEEAREQLSFYAELVKSPSSFHTYRITPLSLWNAAALGWSATRVVDSLHSMSRWDVPLGLIQDIRDLVSRYGKLTLEVDPNVPYQLILKSADTQLMDEVIQRVGMLLLGMRRISMTEMAFHGARRGWMKQELTRLGYPVIDLAGYDDGQRLSFSWKEAGAKESFQLRDYQKDAVKAFEGLPGSGGSGVVVLPCGGGKTVIGMAVMERLQCETLILTSNTTSVRQWMDEIALKTTLVASEIGEYSGQRKEVKPVTVATYQILTHRRTKDSEFEHMKLFNERQWGLIIYDEVHLLPAPVFRATAEIQATRRLGLTATLVREDGCEQDVFSLVGPKRYDMPWRQLELKGWIAKVDCVEIRVPMSIDLKDKYHCAEGKHKFRIAAENPAKLTVISRILQQHPQSCVLVIGQYLDQLEWISASIGAPLISGKMSQQERNGLYDSFRRGEVRILVVSKVANFAVDLPDASVAIEVSGSFGSRQEEAQRLGRILRPKSADNRAYFYTLVTKDSKEEDFAIQRQMFLIEQGYEYAIQVQPDPDMLTSINMKDRYIKGGHILQ</sequence>
<evidence type="ECO:0000256" key="6">
    <source>
        <dbReference type="ARBA" id="ARBA00023235"/>
    </source>
</evidence>
<dbReference type="CDD" id="cd18789">
    <property type="entry name" value="SF2_C_XPB"/>
    <property type="match status" value="1"/>
</dbReference>
<comment type="caution">
    <text evidence="12">The sequence shown here is derived from an EMBL/GenBank/DDBJ whole genome shotgun (WGS) entry which is preliminary data.</text>
</comment>
<dbReference type="Proteomes" id="UP000077355">
    <property type="component" value="Unassembled WGS sequence"/>
</dbReference>
<evidence type="ECO:0000256" key="1">
    <source>
        <dbReference type="ARBA" id="ARBA00006637"/>
    </source>
</evidence>
<comment type="catalytic activity">
    <reaction evidence="9">
        <text>ATP + H2O = ADP + phosphate + H(+)</text>
        <dbReference type="Rhea" id="RHEA:13065"/>
        <dbReference type="ChEBI" id="CHEBI:15377"/>
        <dbReference type="ChEBI" id="CHEBI:15378"/>
        <dbReference type="ChEBI" id="CHEBI:30616"/>
        <dbReference type="ChEBI" id="CHEBI:43474"/>
        <dbReference type="ChEBI" id="CHEBI:456216"/>
        <dbReference type="EC" id="5.6.2.4"/>
    </reaction>
</comment>
<dbReference type="Pfam" id="PF04851">
    <property type="entry name" value="ResIII"/>
    <property type="match status" value="1"/>
</dbReference>
<dbReference type="GO" id="GO:0043138">
    <property type="term" value="F:3'-5' DNA helicase activity"/>
    <property type="evidence" value="ECO:0007669"/>
    <property type="project" value="UniProtKB-EC"/>
</dbReference>
<dbReference type="PROSITE" id="PS51194">
    <property type="entry name" value="HELICASE_CTER"/>
    <property type="match status" value="1"/>
</dbReference>
<dbReference type="InterPro" id="IPR050615">
    <property type="entry name" value="ATP-dep_DNA_Helicase"/>
</dbReference>
<dbReference type="PANTHER" id="PTHR11274">
    <property type="entry name" value="RAD25/XP-B DNA REPAIR HELICASE"/>
    <property type="match status" value="1"/>
</dbReference>
<feature type="domain" description="Helicase ATP-binding" evidence="10">
    <location>
        <begin position="201"/>
        <end position="357"/>
    </location>
</feature>
<dbReference type="GO" id="GO:0005524">
    <property type="term" value="F:ATP binding"/>
    <property type="evidence" value="ECO:0007669"/>
    <property type="project" value="UniProtKB-KW"/>
</dbReference>
<evidence type="ECO:0000256" key="9">
    <source>
        <dbReference type="ARBA" id="ARBA00048988"/>
    </source>
</evidence>
<dbReference type="SMART" id="SM00487">
    <property type="entry name" value="DEXDc"/>
    <property type="match status" value="1"/>
</dbReference>
<evidence type="ECO:0000256" key="5">
    <source>
        <dbReference type="ARBA" id="ARBA00022840"/>
    </source>
</evidence>
<dbReference type="Pfam" id="PF16203">
    <property type="entry name" value="ERCC3_RAD25_C"/>
    <property type="match status" value="1"/>
</dbReference>
<dbReference type="Pfam" id="PF13625">
    <property type="entry name" value="Helicase_C_3"/>
    <property type="match status" value="1"/>
</dbReference>
<dbReference type="SMART" id="SM00490">
    <property type="entry name" value="HELICc"/>
    <property type="match status" value="1"/>
</dbReference>
<dbReference type="PANTHER" id="PTHR11274:SF0">
    <property type="entry name" value="GENERAL TRANSCRIPTION AND DNA REPAIR FACTOR IIH HELICASE SUBUNIT XPB"/>
    <property type="match status" value="1"/>
</dbReference>
<dbReference type="InterPro" id="IPR001650">
    <property type="entry name" value="Helicase_C-like"/>
</dbReference>
<dbReference type="AlphaFoldDB" id="A0A168P895"/>
<dbReference type="InterPro" id="IPR032438">
    <property type="entry name" value="ERCC3_RAD25_C"/>
</dbReference>
<protein>
    <recommendedName>
        <fullName evidence="8">DNA 3'-5' helicase</fullName>
        <ecNumber evidence="8">5.6.2.4</ecNumber>
    </recommendedName>
</protein>
<evidence type="ECO:0000259" key="10">
    <source>
        <dbReference type="PROSITE" id="PS51192"/>
    </source>
</evidence>
<keyword evidence="3" id="KW-0378">Hydrolase</keyword>
<dbReference type="GO" id="GO:0016787">
    <property type="term" value="F:hydrolase activity"/>
    <property type="evidence" value="ECO:0007669"/>
    <property type="project" value="UniProtKB-KW"/>
</dbReference>
<dbReference type="InterPro" id="IPR027417">
    <property type="entry name" value="P-loop_NTPase"/>
</dbReference>
<dbReference type="NCBIfam" id="NF045503">
    <property type="entry name" value="repair_heli_XPB"/>
    <property type="match status" value="1"/>
</dbReference>
<dbReference type="EC" id="5.6.2.4" evidence="8"/>
<proteinExistence type="inferred from homology"/>
<dbReference type="InterPro" id="IPR032830">
    <property type="entry name" value="XPB/Ssl2_N"/>
</dbReference>
<dbReference type="OrthoDB" id="9802848at2"/>
<evidence type="ECO:0000313" key="12">
    <source>
        <dbReference type="EMBL" id="OAB46490.1"/>
    </source>
</evidence>
<keyword evidence="13" id="KW-1185">Reference proteome</keyword>
<keyword evidence="4 12" id="KW-0347">Helicase</keyword>
<comment type="similarity">
    <text evidence="1">Belongs to the helicase family. RAD25/XPB subfamily.</text>
</comment>
<dbReference type="GO" id="GO:0003677">
    <property type="term" value="F:DNA binding"/>
    <property type="evidence" value="ECO:0007669"/>
    <property type="project" value="InterPro"/>
</dbReference>
<dbReference type="PRINTS" id="PR00851">
    <property type="entry name" value="XRODRMPGMNTB"/>
</dbReference>
<evidence type="ECO:0000313" key="13">
    <source>
        <dbReference type="Proteomes" id="UP000077355"/>
    </source>
</evidence>
<organism evidence="12 13">
    <name type="scientific">Paenibacillus antarcticus</name>
    <dbReference type="NCBI Taxonomy" id="253703"/>
    <lineage>
        <taxon>Bacteria</taxon>
        <taxon>Bacillati</taxon>
        <taxon>Bacillota</taxon>
        <taxon>Bacilli</taxon>
        <taxon>Bacillales</taxon>
        <taxon>Paenibacillaceae</taxon>
        <taxon>Paenibacillus</taxon>
    </lineage>
</organism>
<evidence type="ECO:0000256" key="4">
    <source>
        <dbReference type="ARBA" id="ARBA00022806"/>
    </source>
</evidence>
<comment type="catalytic activity">
    <reaction evidence="7">
        <text>Couples ATP hydrolysis with the unwinding of duplex DNA by translocating in the 3'-5' direction.</text>
        <dbReference type="EC" id="5.6.2.4"/>
    </reaction>
</comment>
<reference evidence="12 13" key="1">
    <citation type="submission" date="2016-03" db="EMBL/GenBank/DDBJ databases">
        <title>Draft genome sequence of Paenibacillus antarcticus CECT 5836.</title>
        <authorList>
            <person name="Shin S.-K."/>
            <person name="Yi H."/>
        </authorList>
    </citation>
    <scope>NUCLEOTIDE SEQUENCE [LARGE SCALE GENOMIC DNA]</scope>
    <source>
        <strain evidence="12 13">CECT 5836</strain>
    </source>
</reference>
<keyword evidence="5" id="KW-0067">ATP-binding</keyword>
<name>A0A168P895_9BACL</name>
<evidence type="ECO:0000256" key="8">
    <source>
        <dbReference type="ARBA" id="ARBA00034808"/>
    </source>
</evidence>
<dbReference type="PROSITE" id="PS51192">
    <property type="entry name" value="HELICASE_ATP_BIND_1"/>
    <property type="match status" value="1"/>
</dbReference>
<evidence type="ECO:0000256" key="3">
    <source>
        <dbReference type="ARBA" id="ARBA00022801"/>
    </source>
</evidence>
<evidence type="ECO:0000259" key="11">
    <source>
        <dbReference type="PROSITE" id="PS51194"/>
    </source>
</evidence>
<accession>A0A168P895</accession>